<evidence type="ECO:0000256" key="1">
    <source>
        <dbReference type="SAM" id="MobiDB-lite"/>
    </source>
</evidence>
<gene>
    <name evidence="2" type="ORF">U0070_018641</name>
</gene>
<comment type="caution">
    <text evidence="2">The sequence shown here is derived from an EMBL/GenBank/DDBJ whole genome shotgun (WGS) entry which is preliminary data.</text>
</comment>
<proteinExistence type="predicted"/>
<sequence length="90" mass="10342">MQQENMKSQEQLTLETYERDHAVVVGVYRPPPKSYIFNKIFRNTKVLSEKVFQKRLDIMSSSTTAFPQFPTALLTPGSDTNTDDSWVAQL</sequence>
<protein>
    <submittedName>
        <fullName evidence="2">Uncharacterized protein</fullName>
    </submittedName>
</protein>
<evidence type="ECO:0000313" key="3">
    <source>
        <dbReference type="Proteomes" id="UP001488838"/>
    </source>
</evidence>
<evidence type="ECO:0000313" key="2">
    <source>
        <dbReference type="EMBL" id="KAK7817677.1"/>
    </source>
</evidence>
<dbReference type="EMBL" id="JBBHLL010000093">
    <property type="protein sequence ID" value="KAK7817677.1"/>
    <property type="molecule type" value="Genomic_DNA"/>
</dbReference>
<dbReference type="AlphaFoldDB" id="A0AAW0ITQ2"/>
<name>A0AAW0ITQ2_MYOGA</name>
<dbReference type="Proteomes" id="UP001488838">
    <property type="component" value="Unassembled WGS sequence"/>
</dbReference>
<reference evidence="2 3" key="1">
    <citation type="journal article" date="2023" name="bioRxiv">
        <title>Conserved and derived expression patterns and positive selection on dental genes reveal complex evolutionary context of ever-growing rodent molars.</title>
        <authorList>
            <person name="Calamari Z.T."/>
            <person name="Song A."/>
            <person name="Cohen E."/>
            <person name="Akter M."/>
            <person name="Roy R.D."/>
            <person name="Hallikas O."/>
            <person name="Christensen M.M."/>
            <person name="Li P."/>
            <person name="Marangoni P."/>
            <person name="Jernvall J."/>
            <person name="Klein O.D."/>
        </authorList>
    </citation>
    <scope>NUCLEOTIDE SEQUENCE [LARGE SCALE GENOMIC DNA]</scope>
    <source>
        <strain evidence="2">V071</strain>
    </source>
</reference>
<organism evidence="2 3">
    <name type="scientific">Myodes glareolus</name>
    <name type="common">Bank vole</name>
    <name type="synonym">Clethrionomys glareolus</name>
    <dbReference type="NCBI Taxonomy" id="447135"/>
    <lineage>
        <taxon>Eukaryota</taxon>
        <taxon>Metazoa</taxon>
        <taxon>Chordata</taxon>
        <taxon>Craniata</taxon>
        <taxon>Vertebrata</taxon>
        <taxon>Euteleostomi</taxon>
        <taxon>Mammalia</taxon>
        <taxon>Eutheria</taxon>
        <taxon>Euarchontoglires</taxon>
        <taxon>Glires</taxon>
        <taxon>Rodentia</taxon>
        <taxon>Myomorpha</taxon>
        <taxon>Muroidea</taxon>
        <taxon>Cricetidae</taxon>
        <taxon>Arvicolinae</taxon>
        <taxon>Myodes</taxon>
    </lineage>
</organism>
<feature type="region of interest" description="Disordered" evidence="1">
    <location>
        <begin position="71"/>
        <end position="90"/>
    </location>
</feature>
<accession>A0AAW0ITQ2</accession>
<keyword evidence="3" id="KW-1185">Reference proteome</keyword>